<organism evidence="3 4">
    <name type="scientific">Candidatus Thiothrix anitrata</name>
    <dbReference type="NCBI Taxonomy" id="2823902"/>
    <lineage>
        <taxon>Bacteria</taxon>
        <taxon>Pseudomonadati</taxon>
        <taxon>Pseudomonadota</taxon>
        <taxon>Gammaproteobacteria</taxon>
        <taxon>Thiotrichales</taxon>
        <taxon>Thiotrichaceae</taxon>
        <taxon>Thiothrix</taxon>
    </lineage>
</organism>
<keyword evidence="4" id="KW-1185">Reference proteome</keyword>
<dbReference type="PANTHER" id="PTHR45947:SF3">
    <property type="entry name" value="SULFOQUINOVOSYL TRANSFERASE SQD2"/>
    <property type="match status" value="1"/>
</dbReference>
<proteinExistence type="predicted"/>
<dbReference type="Proteomes" id="UP000672027">
    <property type="component" value="Chromosome"/>
</dbReference>
<dbReference type="InterPro" id="IPR028098">
    <property type="entry name" value="Glyco_trans_4-like_N"/>
</dbReference>
<dbReference type="InterPro" id="IPR001296">
    <property type="entry name" value="Glyco_trans_1"/>
</dbReference>
<protein>
    <submittedName>
        <fullName evidence="3">Glycosyltransferase</fullName>
        <ecNumber evidence="3">2.4.-.-</ecNumber>
    </submittedName>
</protein>
<sequence>MRILMVSDVYFPRVNGVSTSIQAFRQALQAAGHSVTLIAPDYGQTAEDEAGIIRIASRGVLIDPEDRMMRIRHIHRLTAELRAEHYDIIHIHTPFVAHYAGLKLARKLKLPVVATYHTFFEEYLYNYIPWLPKSWLRYAARRFSRTQCADLDALVVPSTAMKQVLENYGITTPMSVLPTGLDLAVFDSGDGVAFREQYTIAADRPLLLFVGRVAFEKNIGFLLEVVEQLLPSVPDVLLLITGEGPAEKALHAQVQRRGLEQNVRFMGYLRRDGDLQACYKAADVFVFASRTETQGLVLLEAMACRTPVVSTAVLGTKDVIGAGLGGLVAPENPALFAAQVKRLLTGKTLHAQKAKEARQYAATWSHTAQAQKLLAFYLATMQRNGFTGD</sequence>
<evidence type="ECO:0000259" key="2">
    <source>
        <dbReference type="Pfam" id="PF13439"/>
    </source>
</evidence>
<dbReference type="InterPro" id="IPR050194">
    <property type="entry name" value="Glycosyltransferase_grp1"/>
</dbReference>
<dbReference type="EMBL" id="CP072800">
    <property type="protein sequence ID" value="QTR48685.1"/>
    <property type="molecule type" value="Genomic_DNA"/>
</dbReference>
<accession>A0ABX7WYE8</accession>
<keyword evidence="3" id="KW-0808">Transferase</keyword>
<evidence type="ECO:0000313" key="3">
    <source>
        <dbReference type="EMBL" id="QTR48685.1"/>
    </source>
</evidence>
<name>A0ABX7WYE8_9GAMM</name>
<dbReference type="GO" id="GO:0016757">
    <property type="term" value="F:glycosyltransferase activity"/>
    <property type="evidence" value="ECO:0007669"/>
    <property type="project" value="UniProtKB-KW"/>
</dbReference>
<reference evidence="3 4" key="1">
    <citation type="submission" date="2021-04" db="EMBL/GenBank/DDBJ databases">
        <title>Genomics, taxonomy and metabolism of representatives of sulfur bacteria of the genus Thiothrix: Thiothrix fructosivorans QT, Thiothrix unzii A1T and three new species, Thiothrix subterranea sp. nov., Thiothrix litoralis sp. nov. and 'Candidatus Thiothrix anitrata' sp. nov.</title>
        <authorList>
            <person name="Ravin N.V."/>
            <person name="Smolyakov D."/>
            <person name="Rudenko T.S."/>
            <person name="Mardanov A.V."/>
            <person name="Beletsky A.V."/>
            <person name="Markov N.D."/>
            <person name="Fomenkov A.I."/>
            <person name="Roberts R.J."/>
            <person name="Karnachuk O.V."/>
            <person name="Novikov A."/>
            <person name="Grabovich M.Y."/>
        </authorList>
    </citation>
    <scope>NUCLEOTIDE SEQUENCE [LARGE SCALE GENOMIC DNA]</scope>
    <source>
        <strain evidence="3 4">A52</strain>
    </source>
</reference>
<dbReference type="Gene3D" id="3.40.50.2000">
    <property type="entry name" value="Glycogen Phosphorylase B"/>
    <property type="match status" value="2"/>
</dbReference>
<evidence type="ECO:0000313" key="4">
    <source>
        <dbReference type="Proteomes" id="UP000672027"/>
    </source>
</evidence>
<evidence type="ECO:0000259" key="1">
    <source>
        <dbReference type="Pfam" id="PF00534"/>
    </source>
</evidence>
<gene>
    <name evidence="3" type="ORF">J8380_10280</name>
</gene>
<dbReference type="Pfam" id="PF00534">
    <property type="entry name" value="Glycos_transf_1"/>
    <property type="match status" value="1"/>
</dbReference>
<dbReference type="EC" id="2.4.-.-" evidence="3"/>
<dbReference type="RefSeq" id="WP_210225567.1">
    <property type="nucleotide sequence ID" value="NZ_CP072800.1"/>
</dbReference>
<dbReference type="SUPFAM" id="SSF53756">
    <property type="entry name" value="UDP-Glycosyltransferase/glycogen phosphorylase"/>
    <property type="match status" value="1"/>
</dbReference>
<dbReference type="Pfam" id="PF13439">
    <property type="entry name" value="Glyco_transf_4"/>
    <property type="match status" value="1"/>
</dbReference>
<feature type="domain" description="Glycosyl transferase family 1" evidence="1">
    <location>
        <begin position="194"/>
        <end position="359"/>
    </location>
</feature>
<dbReference type="PANTHER" id="PTHR45947">
    <property type="entry name" value="SULFOQUINOVOSYL TRANSFERASE SQD2"/>
    <property type="match status" value="1"/>
</dbReference>
<feature type="domain" description="Glycosyltransferase subfamily 4-like N-terminal" evidence="2">
    <location>
        <begin position="14"/>
        <end position="184"/>
    </location>
</feature>
<keyword evidence="3" id="KW-0328">Glycosyltransferase</keyword>